<feature type="domain" description="EamA" evidence="2">
    <location>
        <begin position="171"/>
        <end position="285"/>
    </location>
</feature>
<feature type="transmembrane region" description="Helical" evidence="1">
    <location>
        <begin position="60"/>
        <end position="79"/>
    </location>
</feature>
<dbReference type="EMBL" id="LAZR01003029">
    <property type="protein sequence ID" value="KKN22805.1"/>
    <property type="molecule type" value="Genomic_DNA"/>
</dbReference>
<feature type="transmembrane region" description="Helical" evidence="1">
    <location>
        <begin position="116"/>
        <end position="134"/>
    </location>
</feature>
<dbReference type="Gene3D" id="1.10.3730.20">
    <property type="match status" value="2"/>
</dbReference>
<name>A0A0F9NTN7_9ZZZZ</name>
<dbReference type="InterPro" id="IPR037185">
    <property type="entry name" value="EmrE-like"/>
</dbReference>
<keyword evidence="1" id="KW-1133">Transmembrane helix</keyword>
<evidence type="ECO:0000313" key="3">
    <source>
        <dbReference type="EMBL" id="KKN22805.1"/>
    </source>
</evidence>
<feature type="domain" description="EamA" evidence="2">
    <location>
        <begin position="2"/>
        <end position="133"/>
    </location>
</feature>
<protein>
    <recommendedName>
        <fullName evidence="2">EamA domain-containing protein</fullName>
    </recommendedName>
</protein>
<feature type="transmembrane region" description="Helical" evidence="1">
    <location>
        <begin position="178"/>
        <end position="197"/>
    </location>
</feature>
<reference evidence="3" key="1">
    <citation type="journal article" date="2015" name="Nature">
        <title>Complex archaea that bridge the gap between prokaryotes and eukaryotes.</title>
        <authorList>
            <person name="Spang A."/>
            <person name="Saw J.H."/>
            <person name="Jorgensen S.L."/>
            <person name="Zaremba-Niedzwiedzka K."/>
            <person name="Martijn J."/>
            <person name="Lind A.E."/>
            <person name="van Eijk R."/>
            <person name="Schleper C."/>
            <person name="Guy L."/>
            <person name="Ettema T.J."/>
        </authorList>
    </citation>
    <scope>NUCLEOTIDE SEQUENCE</scope>
</reference>
<feature type="transmembrane region" description="Helical" evidence="1">
    <location>
        <begin position="29"/>
        <end position="48"/>
    </location>
</feature>
<dbReference type="AlphaFoldDB" id="A0A0F9NTN7"/>
<gene>
    <name evidence="3" type="ORF">LCGC14_0911320</name>
</gene>
<organism evidence="3">
    <name type="scientific">marine sediment metagenome</name>
    <dbReference type="NCBI Taxonomy" id="412755"/>
    <lineage>
        <taxon>unclassified sequences</taxon>
        <taxon>metagenomes</taxon>
        <taxon>ecological metagenomes</taxon>
    </lineage>
</organism>
<feature type="transmembrane region" description="Helical" evidence="1">
    <location>
        <begin position="209"/>
        <end position="229"/>
    </location>
</feature>
<evidence type="ECO:0000259" key="2">
    <source>
        <dbReference type="Pfam" id="PF00892"/>
    </source>
</evidence>
<dbReference type="GO" id="GO:0016020">
    <property type="term" value="C:membrane"/>
    <property type="evidence" value="ECO:0007669"/>
    <property type="project" value="InterPro"/>
</dbReference>
<feature type="transmembrane region" description="Helical" evidence="1">
    <location>
        <begin position="146"/>
        <end position="166"/>
    </location>
</feature>
<feature type="transmembrane region" description="Helical" evidence="1">
    <location>
        <begin position="241"/>
        <end position="261"/>
    </location>
</feature>
<proteinExistence type="predicted"/>
<keyword evidence="1" id="KW-0812">Transmembrane</keyword>
<dbReference type="Pfam" id="PF00892">
    <property type="entry name" value="EamA"/>
    <property type="match status" value="2"/>
</dbReference>
<keyword evidence="1" id="KW-0472">Membrane</keyword>
<comment type="caution">
    <text evidence="3">The sequence shown here is derived from an EMBL/GenBank/DDBJ whole genome shotgun (WGS) entry which is preliminary data.</text>
</comment>
<dbReference type="InterPro" id="IPR000620">
    <property type="entry name" value="EamA_dom"/>
</dbReference>
<feature type="transmembrane region" description="Helical" evidence="1">
    <location>
        <begin position="6"/>
        <end position="22"/>
    </location>
</feature>
<evidence type="ECO:0000256" key="1">
    <source>
        <dbReference type="SAM" id="Phobius"/>
    </source>
</evidence>
<accession>A0A0F9NTN7</accession>
<sequence>MVYLALSVLSSSFIFVVFKLFTRYKVETLFAIIVNYVVACSVGLYFYKGTVALHEVPEKPWFLGTVTLGILFIVIFNLIAATAQNVGVSVASVATKMSLVVPVLFGVIVYHEQLGVLKVVGILLALAAVYFASAKEKSVNFKKASLLLPLSVFLGSGIIDTSIKYIQEYHVKEVDYPIFSATVFAAAAVTGILFILFKSFKNPVKITFRNILGGVALGVPNYFSIYFLLKALQHDSLNSASVFTINNVAIVMLSTLLGIIIFKERLSFKNWAGIGLAVISILLVALF</sequence>
<feature type="transmembrane region" description="Helical" evidence="1">
    <location>
        <begin position="86"/>
        <end position="110"/>
    </location>
</feature>
<feature type="transmembrane region" description="Helical" evidence="1">
    <location>
        <begin position="268"/>
        <end position="286"/>
    </location>
</feature>
<dbReference type="SUPFAM" id="SSF103481">
    <property type="entry name" value="Multidrug resistance efflux transporter EmrE"/>
    <property type="match status" value="2"/>
</dbReference>